<dbReference type="HOGENOM" id="CLU_055873_0_0_1"/>
<dbReference type="STRING" id="526221.C9SB76"/>
<feature type="compositionally biased region" description="Pro residues" evidence="1">
    <location>
        <begin position="273"/>
        <end position="293"/>
    </location>
</feature>
<feature type="compositionally biased region" description="Low complexity" evidence="1">
    <location>
        <begin position="65"/>
        <end position="75"/>
    </location>
</feature>
<reference evidence="3" key="1">
    <citation type="journal article" date="2011" name="PLoS Pathog.">
        <title>Comparative genomics yields insights into niche adaptation of plant vascular wilt pathogens.</title>
        <authorList>
            <person name="Klosterman S.J."/>
            <person name="Subbarao K.V."/>
            <person name="Kang S."/>
            <person name="Veronese P."/>
            <person name="Gold S.E."/>
            <person name="Thomma B.P.H.J."/>
            <person name="Chen Z."/>
            <person name="Henrissat B."/>
            <person name="Lee Y.-H."/>
            <person name="Park J."/>
            <person name="Garcia-Pedrajas M.D."/>
            <person name="Barbara D.J."/>
            <person name="Anchieta A."/>
            <person name="de Jonge R."/>
            <person name="Santhanam P."/>
            <person name="Maruthachalam K."/>
            <person name="Atallah Z."/>
            <person name="Amyotte S.G."/>
            <person name="Paz Z."/>
            <person name="Inderbitzin P."/>
            <person name="Hayes R.J."/>
            <person name="Heiman D.I."/>
            <person name="Young S."/>
            <person name="Zeng Q."/>
            <person name="Engels R."/>
            <person name="Galagan J."/>
            <person name="Cuomo C.A."/>
            <person name="Dobinson K.F."/>
            <person name="Ma L.-J."/>
        </authorList>
    </citation>
    <scope>NUCLEOTIDE SEQUENCE [LARGE SCALE GENOMIC DNA]</scope>
    <source>
        <strain evidence="3">VaMs.102 / ATCC MYA-4576 / FGSC 10136</strain>
    </source>
</reference>
<feature type="compositionally biased region" description="Basic and acidic residues" evidence="1">
    <location>
        <begin position="95"/>
        <end position="104"/>
    </location>
</feature>
<sequence length="410" mass="43552">MAVMRCTPSLFKRPGLLIPFLALGKTRQSGQGAATVRTCTMARPTKSAAYPVNTSLFLTITMALPSPGSPGTSTPRTDWAGRRGRAKNLPGPDSSQDRARGDPGHLVRRCEQGGPLSPLIYRCVSPPTIAAAGLAATAQATWHGEWKFPDGIKGPKDDGGKEVGPGYAPPDGYLPIYHPPHHDVVIDDCDKKDDDDWHWVHPGKDHHEDDYKWTTSTITATHISTVIDCGDKDCYGGGGKTQYTTVTIPQTTTICPVPVAPEPTPEKPEEPEQPYPEPPVETHPVPTPEPPVETQPVHEPEPPVETYPVPAPEPPVETQPVHEPEPPVEEPPVETQPGYEEPPVPSAPVEEPPVESEPIPVPAPPPTSIGTVTRPIPSATEGLEPVPTAAAANVRVGGAVLAAAVAAAFL</sequence>
<dbReference type="Proteomes" id="UP000008698">
    <property type="component" value="Unassembled WGS sequence"/>
</dbReference>
<dbReference type="GeneID" id="9535010"/>
<dbReference type="RefSeq" id="XP_003007547.1">
    <property type="nucleotide sequence ID" value="XM_003007501.1"/>
</dbReference>
<dbReference type="EMBL" id="DS985215">
    <property type="protein sequence ID" value="EEY15626.1"/>
    <property type="molecule type" value="Genomic_DNA"/>
</dbReference>
<dbReference type="eggNOG" id="ENOG502QV05">
    <property type="taxonomic scope" value="Eukaryota"/>
</dbReference>
<evidence type="ECO:0000313" key="2">
    <source>
        <dbReference type="EMBL" id="EEY15626.1"/>
    </source>
</evidence>
<evidence type="ECO:0000313" key="3">
    <source>
        <dbReference type="Proteomes" id="UP000008698"/>
    </source>
</evidence>
<dbReference type="OMA" id="GYVNIWH"/>
<dbReference type="KEGG" id="val:VDBG_01735"/>
<protein>
    <submittedName>
        <fullName evidence="2">Predicted protein</fullName>
    </submittedName>
</protein>
<gene>
    <name evidence="2" type="ORF">VDBG_01735</name>
</gene>
<feature type="region of interest" description="Disordered" evidence="1">
    <location>
        <begin position="63"/>
        <end position="104"/>
    </location>
</feature>
<keyword evidence="3" id="KW-1185">Reference proteome</keyword>
<evidence type="ECO:0000256" key="1">
    <source>
        <dbReference type="SAM" id="MobiDB-lite"/>
    </source>
</evidence>
<feature type="compositionally biased region" description="Pro residues" evidence="1">
    <location>
        <begin position="303"/>
        <end position="317"/>
    </location>
</feature>
<feature type="region of interest" description="Disordered" evidence="1">
    <location>
        <begin position="254"/>
        <end position="381"/>
    </location>
</feature>
<organism evidence="3">
    <name type="scientific">Verticillium alfalfae (strain VaMs.102 / ATCC MYA-4576 / FGSC 10136)</name>
    <name type="common">Verticillium wilt of alfalfa</name>
    <name type="synonym">Verticillium albo-atrum</name>
    <dbReference type="NCBI Taxonomy" id="526221"/>
    <lineage>
        <taxon>Eukaryota</taxon>
        <taxon>Fungi</taxon>
        <taxon>Dikarya</taxon>
        <taxon>Ascomycota</taxon>
        <taxon>Pezizomycotina</taxon>
        <taxon>Sordariomycetes</taxon>
        <taxon>Hypocreomycetidae</taxon>
        <taxon>Glomerellales</taxon>
        <taxon>Plectosphaerellaceae</taxon>
        <taxon>Verticillium</taxon>
    </lineage>
</organism>
<accession>C9SB76</accession>
<name>C9SB76_VERA1</name>
<proteinExistence type="predicted"/>
<dbReference type="AlphaFoldDB" id="C9SB76"/>